<keyword evidence="17" id="KW-1185">Reference proteome</keyword>
<keyword evidence="7" id="KW-0833">Ubl conjugation pathway</keyword>
<dbReference type="InterPro" id="IPR013083">
    <property type="entry name" value="Znf_RING/FYVE/PHD"/>
</dbReference>
<dbReference type="EMBL" id="CP136892">
    <property type="protein sequence ID" value="WOL01078.1"/>
    <property type="molecule type" value="Genomic_DNA"/>
</dbReference>
<evidence type="ECO:0000256" key="10">
    <source>
        <dbReference type="ARBA" id="ARBA00023136"/>
    </source>
</evidence>
<evidence type="ECO:0000256" key="5">
    <source>
        <dbReference type="ARBA" id="ARBA00022723"/>
    </source>
</evidence>
<feature type="transmembrane region" description="Helical" evidence="14">
    <location>
        <begin position="23"/>
        <end position="43"/>
    </location>
</feature>
<keyword evidence="3" id="KW-0808">Transferase</keyword>
<dbReference type="PANTHER" id="PTHR45768:SF34">
    <property type="entry name" value="RING-H2 FINGER PROTEIN ATL64"/>
    <property type="match status" value="1"/>
</dbReference>
<keyword evidence="9 14" id="KW-1133">Transmembrane helix</keyword>
<feature type="compositionally biased region" description="Low complexity" evidence="13">
    <location>
        <begin position="191"/>
        <end position="209"/>
    </location>
</feature>
<dbReference type="Gene3D" id="3.30.40.10">
    <property type="entry name" value="Zinc/RING finger domain, C3HC4 (zinc finger)"/>
    <property type="match status" value="1"/>
</dbReference>
<evidence type="ECO:0000256" key="1">
    <source>
        <dbReference type="ARBA" id="ARBA00004167"/>
    </source>
</evidence>
<dbReference type="InterPro" id="IPR001841">
    <property type="entry name" value="Znf_RING"/>
</dbReference>
<reference evidence="16 17" key="1">
    <citation type="submission" date="2023-10" db="EMBL/GenBank/DDBJ databases">
        <title>Chromosome-scale genome assembly provides insights into flower coloration mechanisms of Canna indica.</title>
        <authorList>
            <person name="Li C."/>
        </authorList>
    </citation>
    <scope>NUCLEOTIDE SEQUENCE [LARGE SCALE GENOMIC DNA]</scope>
    <source>
        <tissue evidence="16">Flower</tissue>
    </source>
</reference>
<dbReference type="PROSITE" id="PS50089">
    <property type="entry name" value="ZF_RING_2"/>
    <property type="match status" value="1"/>
</dbReference>
<comment type="pathway">
    <text evidence="2">Protein modification; protein ubiquitination.</text>
</comment>
<proteinExistence type="inferred from homology"/>
<dbReference type="SMART" id="SM00184">
    <property type="entry name" value="RING"/>
    <property type="match status" value="1"/>
</dbReference>
<organism evidence="16 17">
    <name type="scientific">Canna indica</name>
    <name type="common">Indian-shot</name>
    <dbReference type="NCBI Taxonomy" id="4628"/>
    <lineage>
        <taxon>Eukaryota</taxon>
        <taxon>Viridiplantae</taxon>
        <taxon>Streptophyta</taxon>
        <taxon>Embryophyta</taxon>
        <taxon>Tracheophyta</taxon>
        <taxon>Spermatophyta</taxon>
        <taxon>Magnoliopsida</taxon>
        <taxon>Liliopsida</taxon>
        <taxon>Zingiberales</taxon>
        <taxon>Cannaceae</taxon>
        <taxon>Canna</taxon>
    </lineage>
</organism>
<sequence length="288" mass="29871">MTGPDQSTGHGGGGLSLSTTTGLMVAAVIAFFLLFVVLFFVYLRAKHCWGVIPVSVGSRLAVAASAPALARRGLDAASIAALPFVLFPVGDLKEGLECAVCLCVLSEGDAARLLPKCGHAFHLECIDMWFCSHSTCPLCRSSVGLEIPRIAISGAELVPGNARPVESSPDLGASLQLCVSQDQANNGGTAGSLEASSSTTSASSPRTSGDVPVIETPTRARDGFQTPSSPLPVSWHDDEEVRSTSTPTLRSLRKLLVLGSRKAGASRSPRGCDIEQGCPPVLKTPTTS</sequence>
<dbReference type="SUPFAM" id="SSF57850">
    <property type="entry name" value="RING/U-box"/>
    <property type="match status" value="1"/>
</dbReference>
<evidence type="ECO:0000313" key="16">
    <source>
        <dbReference type="EMBL" id="WOL01078.1"/>
    </source>
</evidence>
<dbReference type="GO" id="GO:0008270">
    <property type="term" value="F:zinc ion binding"/>
    <property type="evidence" value="ECO:0007669"/>
    <property type="project" value="UniProtKB-KW"/>
</dbReference>
<feature type="region of interest" description="Disordered" evidence="13">
    <location>
        <begin position="261"/>
        <end position="288"/>
    </location>
</feature>
<evidence type="ECO:0000256" key="4">
    <source>
        <dbReference type="ARBA" id="ARBA00022692"/>
    </source>
</evidence>
<keyword evidence="5" id="KW-0479">Metal-binding</keyword>
<keyword evidence="6 12" id="KW-0863">Zinc-finger</keyword>
<dbReference type="AlphaFoldDB" id="A0AAQ3Q9P2"/>
<dbReference type="Pfam" id="PF13639">
    <property type="entry name" value="zf-RING_2"/>
    <property type="match status" value="1"/>
</dbReference>
<evidence type="ECO:0000256" key="3">
    <source>
        <dbReference type="ARBA" id="ARBA00022679"/>
    </source>
</evidence>
<evidence type="ECO:0000256" key="8">
    <source>
        <dbReference type="ARBA" id="ARBA00022833"/>
    </source>
</evidence>
<accession>A0AAQ3Q9P2</accession>
<evidence type="ECO:0000313" key="17">
    <source>
        <dbReference type="Proteomes" id="UP001327560"/>
    </source>
</evidence>
<feature type="domain" description="RING-type" evidence="15">
    <location>
        <begin position="98"/>
        <end position="140"/>
    </location>
</feature>
<dbReference type="GO" id="GO:0016740">
    <property type="term" value="F:transferase activity"/>
    <property type="evidence" value="ECO:0007669"/>
    <property type="project" value="UniProtKB-KW"/>
</dbReference>
<evidence type="ECO:0000256" key="6">
    <source>
        <dbReference type="ARBA" id="ARBA00022771"/>
    </source>
</evidence>
<evidence type="ECO:0000256" key="12">
    <source>
        <dbReference type="PROSITE-ProRule" id="PRU00175"/>
    </source>
</evidence>
<name>A0AAQ3Q9P2_9LILI</name>
<evidence type="ECO:0000256" key="13">
    <source>
        <dbReference type="SAM" id="MobiDB-lite"/>
    </source>
</evidence>
<evidence type="ECO:0000256" key="14">
    <source>
        <dbReference type="SAM" id="Phobius"/>
    </source>
</evidence>
<evidence type="ECO:0000256" key="2">
    <source>
        <dbReference type="ARBA" id="ARBA00004906"/>
    </source>
</evidence>
<evidence type="ECO:0000256" key="9">
    <source>
        <dbReference type="ARBA" id="ARBA00022989"/>
    </source>
</evidence>
<keyword evidence="8" id="KW-0862">Zinc</keyword>
<gene>
    <name evidence="16" type="ORF">Cni_G09791</name>
</gene>
<dbReference type="Proteomes" id="UP001327560">
    <property type="component" value="Chromosome 3"/>
</dbReference>
<dbReference type="PANTHER" id="PTHR45768">
    <property type="entry name" value="E3 UBIQUITIN-PROTEIN LIGASE RNF13-LIKE"/>
    <property type="match status" value="1"/>
</dbReference>
<evidence type="ECO:0000256" key="11">
    <source>
        <dbReference type="ARBA" id="ARBA00024209"/>
    </source>
</evidence>
<comment type="subcellular location">
    <subcellularLocation>
        <location evidence="1">Membrane</location>
        <topology evidence="1">Single-pass membrane protein</topology>
    </subcellularLocation>
</comment>
<evidence type="ECO:0000256" key="7">
    <source>
        <dbReference type="ARBA" id="ARBA00022786"/>
    </source>
</evidence>
<evidence type="ECO:0000259" key="15">
    <source>
        <dbReference type="PROSITE" id="PS50089"/>
    </source>
</evidence>
<dbReference type="GO" id="GO:0016020">
    <property type="term" value="C:membrane"/>
    <property type="evidence" value="ECO:0007669"/>
    <property type="project" value="UniProtKB-SubCell"/>
</dbReference>
<dbReference type="CDD" id="cd16461">
    <property type="entry name" value="RING-H2_EL5-like"/>
    <property type="match status" value="1"/>
</dbReference>
<keyword evidence="10 14" id="KW-0472">Membrane</keyword>
<feature type="region of interest" description="Disordered" evidence="13">
    <location>
        <begin position="187"/>
        <end position="247"/>
    </location>
</feature>
<keyword evidence="4 14" id="KW-0812">Transmembrane</keyword>
<comment type="similarity">
    <text evidence="11">Belongs to the RING-type zinc finger family. ATL subfamily.</text>
</comment>
<protein>
    <recommendedName>
        <fullName evidence="15">RING-type domain-containing protein</fullName>
    </recommendedName>
</protein>